<gene>
    <name evidence="2" type="ORF">EXIGLDRAFT_736782</name>
</gene>
<evidence type="ECO:0000256" key="1">
    <source>
        <dbReference type="SAM" id="MobiDB-lite"/>
    </source>
</evidence>
<keyword evidence="3" id="KW-1185">Reference proteome</keyword>
<dbReference type="PANTHER" id="PTHR42774:SF3">
    <property type="entry name" value="KETOHEXOKINASE"/>
    <property type="match status" value="1"/>
</dbReference>
<feature type="region of interest" description="Disordered" evidence="1">
    <location>
        <begin position="475"/>
        <end position="521"/>
    </location>
</feature>
<dbReference type="EMBL" id="KV425890">
    <property type="protein sequence ID" value="KZW02064.1"/>
    <property type="molecule type" value="Genomic_DNA"/>
</dbReference>
<dbReference type="SUPFAM" id="SSF53613">
    <property type="entry name" value="Ribokinase-like"/>
    <property type="match status" value="1"/>
</dbReference>
<dbReference type="Gene3D" id="3.40.1190.20">
    <property type="match status" value="1"/>
</dbReference>
<feature type="region of interest" description="Disordered" evidence="1">
    <location>
        <begin position="370"/>
        <end position="458"/>
    </location>
</feature>
<dbReference type="InterPro" id="IPR029056">
    <property type="entry name" value="Ribokinase-like"/>
</dbReference>
<feature type="region of interest" description="Disordered" evidence="1">
    <location>
        <begin position="216"/>
        <end position="250"/>
    </location>
</feature>
<name>A0A165PEL4_EXIGL</name>
<reference evidence="2 3" key="1">
    <citation type="journal article" date="2016" name="Mol. Biol. Evol.">
        <title>Comparative Genomics of Early-Diverging Mushroom-Forming Fungi Provides Insights into the Origins of Lignocellulose Decay Capabilities.</title>
        <authorList>
            <person name="Nagy L.G."/>
            <person name="Riley R."/>
            <person name="Tritt A."/>
            <person name="Adam C."/>
            <person name="Daum C."/>
            <person name="Floudas D."/>
            <person name="Sun H."/>
            <person name="Yadav J.S."/>
            <person name="Pangilinan J."/>
            <person name="Larsson K.H."/>
            <person name="Matsuura K."/>
            <person name="Barry K."/>
            <person name="Labutti K."/>
            <person name="Kuo R."/>
            <person name="Ohm R.A."/>
            <person name="Bhattacharya S.S."/>
            <person name="Shirouzu T."/>
            <person name="Yoshinaga Y."/>
            <person name="Martin F.M."/>
            <person name="Grigoriev I.V."/>
            <person name="Hibbett D.S."/>
        </authorList>
    </citation>
    <scope>NUCLEOTIDE SEQUENCE [LARGE SCALE GENOMIC DNA]</scope>
    <source>
        <strain evidence="2 3">HHB12029</strain>
    </source>
</reference>
<feature type="compositionally biased region" description="Pro residues" evidence="1">
    <location>
        <begin position="220"/>
        <end position="230"/>
    </location>
</feature>
<dbReference type="STRING" id="1314781.A0A165PEL4"/>
<evidence type="ECO:0000313" key="3">
    <source>
        <dbReference type="Proteomes" id="UP000077266"/>
    </source>
</evidence>
<dbReference type="PANTHER" id="PTHR42774">
    <property type="entry name" value="PHOSPHOTRANSFERASE SYSTEM TRANSPORT PROTEIN"/>
    <property type="match status" value="1"/>
</dbReference>
<protein>
    <recommendedName>
        <fullName evidence="4">Carbohydrate kinase PfkB domain-containing protein</fullName>
    </recommendedName>
</protein>
<proteinExistence type="predicted"/>
<dbReference type="InterPro" id="IPR052562">
    <property type="entry name" value="Ketohexokinase-related"/>
</dbReference>
<evidence type="ECO:0008006" key="4">
    <source>
        <dbReference type="Google" id="ProtNLM"/>
    </source>
</evidence>
<organism evidence="2 3">
    <name type="scientific">Exidia glandulosa HHB12029</name>
    <dbReference type="NCBI Taxonomy" id="1314781"/>
    <lineage>
        <taxon>Eukaryota</taxon>
        <taxon>Fungi</taxon>
        <taxon>Dikarya</taxon>
        <taxon>Basidiomycota</taxon>
        <taxon>Agaricomycotina</taxon>
        <taxon>Agaricomycetes</taxon>
        <taxon>Auriculariales</taxon>
        <taxon>Exidiaceae</taxon>
        <taxon>Exidia</taxon>
    </lineage>
</organism>
<dbReference type="Proteomes" id="UP000077266">
    <property type="component" value="Unassembled WGS sequence"/>
</dbReference>
<feature type="compositionally biased region" description="Acidic residues" evidence="1">
    <location>
        <begin position="477"/>
        <end position="496"/>
    </location>
</feature>
<dbReference type="AlphaFoldDB" id="A0A165PEL4"/>
<feature type="compositionally biased region" description="Low complexity" evidence="1">
    <location>
        <begin position="405"/>
        <end position="416"/>
    </location>
</feature>
<accession>A0A165PEL4</accession>
<sequence>MSSSRHGDGERSLLSLFSHCCTWVGDRLERSLTSPSPRRRFFRARHHMNNGAPRPVRVVASGTLFLVNTLAIDVFPAEGTTSRAKNVSRTRGGPAAIALSLLAQLSRVEYPRGIRSVDQRGRSGAPEVFEPAIEAFLIAALAGDPDGQVLIRELHDEGVSTKFSKVLDRPVPTSWVFQSDTTQTRTVVHHNSIPDISHVEFVELLGPLLIPENYNNLPVPTQPQSPPSPRPSFSSQKRDSPPPVVPELPSRGAGSAPFDIVFFEARSVPQTRSNMHALDGLARERGWRDKVAFCLEISRKDRQGVEVLIRSADVVFFSKAYAMSREFKAPRPFLLSMVAQAAPHALLVVNWGSAGAALLSVPTREYFQSSGWTEPELERQPPPPPPQRAARDRSQRRPAPRSRSRPAASSSTTAARFADERRELQSVRSGSQFWADGRGTPGTGVGTEHLGLRDWDLDPQGKRSEELWRRQMRQQDDIYDETSFDANADDDDDDNRTEDGRSPGFHPTSSWPEPQAQAPDESGAQNAFVAGMMYALTKRVLPRAPYSPVSDPEAWHPREGPWRLEECLKFATELAGRKSRRPAGSFEGLAHEMQRAGWFTA</sequence>
<dbReference type="OrthoDB" id="204058at2759"/>
<evidence type="ECO:0000313" key="2">
    <source>
        <dbReference type="EMBL" id="KZW02064.1"/>
    </source>
</evidence>
<dbReference type="InParanoid" id="A0A165PEL4"/>